<evidence type="ECO:0000313" key="2">
    <source>
        <dbReference type="Proteomes" id="UP000298017"/>
    </source>
</evidence>
<dbReference type="PANTHER" id="PTHR10151:SF120">
    <property type="entry name" value="BIS(5'-ADENOSYL)-TRIPHOSPHATASE"/>
    <property type="match status" value="1"/>
</dbReference>
<dbReference type="SUPFAM" id="SSF53649">
    <property type="entry name" value="Alkaline phosphatase-like"/>
    <property type="match status" value="1"/>
</dbReference>
<gene>
    <name evidence="1" type="ORF">E4P33_05360</name>
</gene>
<dbReference type="Pfam" id="PF01663">
    <property type="entry name" value="Phosphodiest"/>
    <property type="match status" value="1"/>
</dbReference>
<dbReference type="InterPro" id="IPR002591">
    <property type="entry name" value="Phosphodiest/P_Trfase"/>
</dbReference>
<sequence>MSARELPRPPRYGSRSIADVLSSAAAATGVPGTCNALSLPAAHRYVVVLVDGLGSRLLREVQGYAPTLRSAQSLGELDAAFPSTTSVSLSCLGTGAAPGTHGMLGYDVLDPATERVVNMLGQWPADVDPLAWQPVPTVLERAAEHVDTATVSAPRFETSGLTRAALRGGRFVGADGVYARTARTLEQLREGRRGLVYFYWDELDKTGHRVGWHSDAWLRSLEELDSALKRLVTRLPANTRVLLTADHGMVDVGPEHRLDVSGEADLMDGVRHTAGEPRAVQLHLSAHADAEDVAQRWQEHFGDAVWTATRTELARAGYFGADPDPRMLARAGDVWILGKEEIALYDVSRQGTRPLGMVGQHGSLTDEERYVPALLW</sequence>
<dbReference type="Proteomes" id="UP000298017">
    <property type="component" value="Unassembled WGS sequence"/>
</dbReference>
<organism evidence="1 2">
    <name type="scientific">Kocuria rhizophila</name>
    <dbReference type="NCBI Taxonomy" id="72000"/>
    <lineage>
        <taxon>Bacteria</taxon>
        <taxon>Bacillati</taxon>
        <taxon>Actinomycetota</taxon>
        <taxon>Actinomycetes</taxon>
        <taxon>Micrococcales</taxon>
        <taxon>Micrococcaceae</taxon>
        <taxon>Kocuria</taxon>
    </lineage>
</organism>
<dbReference type="InterPro" id="IPR017850">
    <property type="entry name" value="Alkaline_phosphatase_core_sf"/>
</dbReference>
<protein>
    <submittedName>
        <fullName evidence="1">Alkaline phosphatase family protein</fullName>
    </submittedName>
</protein>
<dbReference type="PANTHER" id="PTHR10151">
    <property type="entry name" value="ECTONUCLEOTIDE PYROPHOSPHATASE/PHOSPHODIESTERASE"/>
    <property type="match status" value="1"/>
</dbReference>
<keyword evidence="2" id="KW-1185">Reference proteome</keyword>
<dbReference type="EMBL" id="SPNK01000004">
    <property type="protein sequence ID" value="TFI01972.1"/>
    <property type="molecule type" value="Genomic_DNA"/>
</dbReference>
<dbReference type="AlphaFoldDB" id="A0AAX2SEK7"/>
<proteinExistence type="predicted"/>
<evidence type="ECO:0000313" key="1">
    <source>
        <dbReference type="EMBL" id="TFI01972.1"/>
    </source>
</evidence>
<name>A0AAX2SEK7_KOCRH</name>
<accession>A0AAX2SEK7</accession>
<dbReference type="Gene3D" id="3.40.720.10">
    <property type="entry name" value="Alkaline Phosphatase, subunit A"/>
    <property type="match status" value="1"/>
</dbReference>
<reference evidence="1 2" key="1">
    <citation type="submission" date="2019-03" db="EMBL/GenBank/DDBJ databases">
        <title>Genome Sequencing and Assembly of Various Microbes Isolated from Alder Root Nodule.</title>
        <authorList>
            <person name="Swanson E."/>
            <person name="Sevigny J.L."/>
            <person name="Pesce C."/>
            <person name="Davis I."/>
            <person name="Kleiner V."/>
            <person name="Tisa L."/>
        </authorList>
    </citation>
    <scope>NUCLEOTIDE SEQUENCE [LARGE SCALE GENOMIC DNA]</scope>
    <source>
        <strain evidence="1 2">4R-31</strain>
    </source>
</reference>
<dbReference type="RefSeq" id="WP_135010465.1">
    <property type="nucleotide sequence ID" value="NZ_JAYEXM010000004.1"/>
</dbReference>
<comment type="caution">
    <text evidence="1">The sequence shown here is derived from an EMBL/GenBank/DDBJ whole genome shotgun (WGS) entry which is preliminary data.</text>
</comment>
<dbReference type="GO" id="GO:0016787">
    <property type="term" value="F:hydrolase activity"/>
    <property type="evidence" value="ECO:0007669"/>
    <property type="project" value="UniProtKB-ARBA"/>
</dbReference>